<organism evidence="1 2">
    <name type="scientific">Levilactobacillus angrenensis</name>
    <dbReference type="NCBI Taxonomy" id="2486020"/>
    <lineage>
        <taxon>Bacteria</taxon>
        <taxon>Bacillati</taxon>
        <taxon>Bacillota</taxon>
        <taxon>Bacilli</taxon>
        <taxon>Lactobacillales</taxon>
        <taxon>Lactobacillaceae</taxon>
        <taxon>Levilactobacillus</taxon>
    </lineage>
</organism>
<evidence type="ECO:0000313" key="2">
    <source>
        <dbReference type="Proteomes" id="UP001596258"/>
    </source>
</evidence>
<reference evidence="2" key="1">
    <citation type="journal article" date="2019" name="Int. J. Syst. Evol. Microbiol.">
        <title>The Global Catalogue of Microorganisms (GCM) 10K type strain sequencing project: providing services to taxonomists for standard genome sequencing and annotation.</title>
        <authorList>
            <consortium name="The Broad Institute Genomics Platform"/>
            <consortium name="The Broad Institute Genome Sequencing Center for Infectious Disease"/>
            <person name="Wu L."/>
            <person name="Ma J."/>
        </authorList>
    </citation>
    <scope>NUCLEOTIDE SEQUENCE [LARGE SCALE GENOMIC DNA]</scope>
    <source>
        <strain evidence="2">CCM 8893</strain>
    </source>
</reference>
<name>A0ABW1U624_9LACO</name>
<protein>
    <submittedName>
        <fullName evidence="1">Rha family transcriptional regulator</fullName>
    </submittedName>
</protein>
<dbReference type="EMBL" id="JBHSSO010000004">
    <property type="protein sequence ID" value="MFC6288787.1"/>
    <property type="molecule type" value="Genomic_DNA"/>
</dbReference>
<proteinExistence type="predicted"/>
<sequence length="227" mass="26049">MNELVFLTDGSVNAEPYTTGDIIAKYAGLTHHAVNSLIYRYHRIISRKGKWSYVAFEMQRTKAGRLKKVYQLNEKQSSFLITLFHNTPQVVRFKDALNEEFYAMKEELIARRVAFKFGKQSSKSLRDAVRDSDQFRDKAYMYVNSLMYMQALGLNARQIRELRSIPKGKNITEYLTADEAAALSKVKSQTSVLIELGMDYKQIKATLANQGIIYQIKLEKPQQAITG</sequence>
<gene>
    <name evidence="1" type="ORF">ACFP1M_00995</name>
</gene>
<evidence type="ECO:0000313" key="1">
    <source>
        <dbReference type="EMBL" id="MFC6288787.1"/>
    </source>
</evidence>
<dbReference type="Proteomes" id="UP001596258">
    <property type="component" value="Unassembled WGS sequence"/>
</dbReference>
<keyword evidence="2" id="KW-1185">Reference proteome</keyword>
<dbReference type="InterPro" id="IPR014054">
    <property type="entry name" value="Phage_regulatory_Rha"/>
</dbReference>
<comment type="caution">
    <text evidence="1">The sequence shown here is derived from an EMBL/GenBank/DDBJ whole genome shotgun (WGS) entry which is preliminary data.</text>
</comment>
<dbReference type="RefSeq" id="WP_125575489.1">
    <property type="nucleotide sequence ID" value="NZ_JBHSSO010000004.1"/>
</dbReference>
<accession>A0ABW1U624</accession>
<dbReference type="Pfam" id="PF09669">
    <property type="entry name" value="Phage_pRha"/>
    <property type="match status" value="1"/>
</dbReference>